<proteinExistence type="predicted"/>
<organism evidence="1 2">
    <name type="scientific">Aquimarina celericrescens</name>
    <dbReference type="NCBI Taxonomy" id="1964542"/>
    <lineage>
        <taxon>Bacteria</taxon>
        <taxon>Pseudomonadati</taxon>
        <taxon>Bacteroidota</taxon>
        <taxon>Flavobacteriia</taxon>
        <taxon>Flavobacteriales</taxon>
        <taxon>Flavobacteriaceae</taxon>
        <taxon>Aquimarina</taxon>
    </lineage>
</organism>
<evidence type="ECO:0000313" key="1">
    <source>
        <dbReference type="EMBL" id="MFD2186481.1"/>
    </source>
</evidence>
<dbReference type="RefSeq" id="WP_378319455.1">
    <property type="nucleotide sequence ID" value="NZ_JBHUHY010000003.1"/>
</dbReference>
<gene>
    <name evidence="1" type="ORF">ACFSJT_06725</name>
</gene>
<dbReference type="Pfam" id="PF15891">
    <property type="entry name" value="Nuc_deoxyri_tr2"/>
    <property type="match status" value="1"/>
</dbReference>
<name>A0ABW5AUS7_9FLAO</name>
<sequence length="129" mass="14656">MKPKIYLAGGFKGGWHNKVIDELKNGCILFNPQQHNLPESEKYTAWDLYHVDKCDILLGYMAKDNPSGYGLALEIGYAKAKGKLIILVDERSPEDNQFKKYFLICKESSDVLFENLESAISYIKTFALS</sequence>
<accession>A0ABW5AUS7</accession>
<protein>
    <submittedName>
        <fullName evidence="1">Nucleoside 2-deoxyribosyltransferase domain-containing protein</fullName>
    </submittedName>
</protein>
<dbReference type="EMBL" id="JBHUHY010000003">
    <property type="protein sequence ID" value="MFD2186481.1"/>
    <property type="molecule type" value="Genomic_DNA"/>
</dbReference>
<keyword evidence="2" id="KW-1185">Reference proteome</keyword>
<reference evidence="2" key="1">
    <citation type="journal article" date="2019" name="Int. J. Syst. Evol. Microbiol.">
        <title>The Global Catalogue of Microorganisms (GCM) 10K type strain sequencing project: providing services to taxonomists for standard genome sequencing and annotation.</title>
        <authorList>
            <consortium name="The Broad Institute Genomics Platform"/>
            <consortium name="The Broad Institute Genome Sequencing Center for Infectious Disease"/>
            <person name="Wu L."/>
            <person name="Ma J."/>
        </authorList>
    </citation>
    <scope>NUCLEOTIDE SEQUENCE [LARGE SCALE GENOMIC DNA]</scope>
    <source>
        <strain evidence="2">DT92</strain>
    </source>
</reference>
<dbReference type="Proteomes" id="UP001597344">
    <property type="component" value="Unassembled WGS sequence"/>
</dbReference>
<evidence type="ECO:0000313" key="2">
    <source>
        <dbReference type="Proteomes" id="UP001597344"/>
    </source>
</evidence>
<dbReference type="SUPFAM" id="SSF52309">
    <property type="entry name" value="N-(deoxy)ribosyltransferase-like"/>
    <property type="match status" value="1"/>
</dbReference>
<dbReference type="Gene3D" id="3.40.50.450">
    <property type="match status" value="1"/>
</dbReference>
<comment type="caution">
    <text evidence="1">The sequence shown here is derived from an EMBL/GenBank/DDBJ whole genome shotgun (WGS) entry which is preliminary data.</text>
</comment>
<dbReference type="InterPro" id="IPR039470">
    <property type="entry name" value="Nuc_deoxyri_tr2"/>
</dbReference>